<name>A0AAW5K2W0_9BACT</name>
<sequence length="601" mass="63884">MKIVNKRITILFALLMSIVFASSANADLLYGAMSGGWTTDQVGMIIGNNPPTKSILTNLGGTSGARISAFRTETGGSRVAICQYSNVNNPNGGDDVLIYDPYNTDWKKPLKELPMDKNPVSNVRGMAYAGKYLYACGYDFATVARFDTTNDAYTNDKTFNQLNDGKYHAEAIAAYKGYIYAVITHAANPWGGDGGYSKNKLVKFDADLNIVTSMDLNGKNIDGGTVGAVALKDNKLYIASIGGAQSYSGVPNPGSNIDVVNLDTMEVKELISVKTLKDQYSDDEDMFGEWSKEAYPCDFKGVVVTPAGDVYIIANGWNPNITAVFKTTEADLENAKTNAKTTWKMVKVFYFDAYVFPGAAYDAASGILYVCGAETGEYNGSLYKSADGGASWTRYDSAALGGAFSAVAFDVLLKPTTSVITSQDVTVHSDAGSVTMSGIEVSSDISELSGKDDYSSLVNGVAGTQTIYAGRSIIVNINHSAVPDSAPVTFTIANFSMELHSGGAPKAFIKKHGAGKFDMFNATYDAAAKTLTFTISPIGDYFSEGKIIVGELADKPVDPTSPTSEGASGGGCNGGVAVLALIAAIPLLYRKKMKSRKESIR</sequence>
<dbReference type="Proteomes" id="UP001205919">
    <property type="component" value="Unassembled WGS sequence"/>
</dbReference>
<dbReference type="EMBL" id="JANFYT010000012">
    <property type="protein sequence ID" value="MCQ4814179.1"/>
    <property type="molecule type" value="Genomic_DNA"/>
</dbReference>
<evidence type="ECO:0000313" key="4">
    <source>
        <dbReference type="Proteomes" id="UP001205919"/>
    </source>
</evidence>
<accession>A0AAW5K2W0</accession>
<evidence type="ECO:0000256" key="1">
    <source>
        <dbReference type="SAM" id="Phobius"/>
    </source>
</evidence>
<feature type="transmembrane region" description="Helical" evidence="1">
    <location>
        <begin position="567"/>
        <end position="589"/>
    </location>
</feature>
<evidence type="ECO:0000313" key="3">
    <source>
        <dbReference type="EMBL" id="MCQ4814179.1"/>
    </source>
</evidence>
<proteinExistence type="predicted"/>
<gene>
    <name evidence="3" type="ORF">NE630_07020</name>
</gene>
<dbReference type="Gene3D" id="2.120.10.80">
    <property type="entry name" value="Kelch-type beta propeller"/>
    <property type="match status" value="1"/>
</dbReference>
<dbReference type="InterPro" id="IPR015915">
    <property type="entry name" value="Kelch-typ_b-propeller"/>
</dbReference>
<reference evidence="3 4" key="1">
    <citation type="submission" date="2022-06" db="EMBL/GenBank/DDBJ databases">
        <title>Isolation of gut microbiota from human fecal samples.</title>
        <authorList>
            <person name="Pamer E.G."/>
            <person name="Barat B."/>
            <person name="Waligurski E."/>
            <person name="Medina S."/>
            <person name="Paddock L."/>
            <person name="Mostad J."/>
        </authorList>
    </citation>
    <scope>NUCLEOTIDE SEQUENCE [LARGE SCALE GENOMIC DNA]</scope>
    <source>
        <strain evidence="3 4">DFI.9.90</strain>
    </source>
</reference>
<keyword evidence="2" id="KW-0732">Signal</keyword>
<dbReference type="SUPFAM" id="SSF63829">
    <property type="entry name" value="Calcium-dependent phosphotriesterase"/>
    <property type="match status" value="1"/>
</dbReference>
<feature type="chain" id="PRO_5043845920" evidence="2">
    <location>
        <begin position="27"/>
        <end position="601"/>
    </location>
</feature>
<keyword evidence="1" id="KW-0812">Transmembrane</keyword>
<dbReference type="NCBIfam" id="TIGR04564">
    <property type="entry name" value="Synergist_CTERM"/>
    <property type="match status" value="1"/>
</dbReference>
<evidence type="ECO:0000256" key="2">
    <source>
        <dbReference type="SAM" id="SignalP"/>
    </source>
</evidence>
<dbReference type="RefSeq" id="WP_008709075.1">
    <property type="nucleotide sequence ID" value="NZ_DBFBHA010000009.1"/>
</dbReference>
<dbReference type="AlphaFoldDB" id="A0AAW5K2W0"/>
<organism evidence="3 4">
    <name type="scientific">Cloacibacillus evryensis</name>
    <dbReference type="NCBI Taxonomy" id="508460"/>
    <lineage>
        <taxon>Bacteria</taxon>
        <taxon>Thermotogati</taxon>
        <taxon>Synergistota</taxon>
        <taxon>Synergistia</taxon>
        <taxon>Synergistales</taxon>
        <taxon>Synergistaceae</taxon>
        <taxon>Cloacibacillus</taxon>
    </lineage>
</organism>
<keyword evidence="1" id="KW-0472">Membrane</keyword>
<keyword evidence="1" id="KW-1133">Transmembrane helix</keyword>
<feature type="signal peptide" evidence="2">
    <location>
        <begin position="1"/>
        <end position="26"/>
    </location>
</feature>
<protein>
    <submittedName>
        <fullName evidence="3">SYNERG-CTERM sorting domain-containing protein</fullName>
    </submittedName>
</protein>
<keyword evidence="4" id="KW-1185">Reference proteome</keyword>
<dbReference type="InterPro" id="IPR030821">
    <property type="entry name" value="Synergist_CTERM"/>
</dbReference>
<comment type="caution">
    <text evidence="3">The sequence shown here is derived from an EMBL/GenBank/DDBJ whole genome shotgun (WGS) entry which is preliminary data.</text>
</comment>